<dbReference type="SUPFAM" id="SSF50998">
    <property type="entry name" value="Quinoprotein alcohol dehydrogenase-like"/>
    <property type="match status" value="1"/>
</dbReference>
<organism evidence="15 16">
    <name type="scientific">Cellulomonas wangleii</name>
    <dbReference type="NCBI Taxonomy" id="2816956"/>
    <lineage>
        <taxon>Bacteria</taxon>
        <taxon>Bacillati</taxon>
        <taxon>Actinomycetota</taxon>
        <taxon>Actinomycetes</taxon>
        <taxon>Micrococcales</taxon>
        <taxon>Cellulomonadaceae</taxon>
        <taxon>Cellulomonas</taxon>
    </lineage>
</organism>
<dbReference type="PANTHER" id="PTHR19277:SF125">
    <property type="entry name" value="B6"/>
    <property type="match status" value="1"/>
</dbReference>
<dbReference type="InterPro" id="IPR013783">
    <property type="entry name" value="Ig-like_fold"/>
</dbReference>
<keyword evidence="8" id="KW-1015">Disulfide bond</keyword>
<keyword evidence="10" id="KW-0326">Glycosidase</keyword>
<dbReference type="InterPro" id="IPR001791">
    <property type="entry name" value="Laminin_G"/>
</dbReference>
<keyword evidence="11" id="KW-0119">Carbohydrate metabolism</keyword>
<protein>
    <submittedName>
        <fullName evidence="15">DNRLRE domain-containing protein</fullName>
    </submittedName>
</protein>
<keyword evidence="4" id="KW-0964">Secreted</keyword>
<dbReference type="CDD" id="cd00110">
    <property type="entry name" value="LamG"/>
    <property type="match status" value="1"/>
</dbReference>
<dbReference type="SUPFAM" id="SSF49899">
    <property type="entry name" value="Concanavalin A-like lectins/glucanases"/>
    <property type="match status" value="2"/>
</dbReference>
<dbReference type="InterPro" id="IPR013320">
    <property type="entry name" value="ConA-like_dom_sf"/>
</dbReference>
<evidence type="ECO:0000313" key="15">
    <source>
        <dbReference type="EMBL" id="QVI63194.1"/>
    </source>
</evidence>
<accession>A0ABX8D6X9</accession>
<dbReference type="SMART" id="SM00560">
    <property type="entry name" value="LamGL"/>
    <property type="match status" value="1"/>
</dbReference>
<comment type="cofactor">
    <cofactor evidence="1">
        <name>Ca(2+)</name>
        <dbReference type="ChEBI" id="CHEBI:29108"/>
    </cofactor>
</comment>
<evidence type="ECO:0000313" key="16">
    <source>
        <dbReference type="Proteomes" id="UP000677804"/>
    </source>
</evidence>
<dbReference type="InterPro" id="IPR011047">
    <property type="entry name" value="Quinoprotein_ADH-like_sf"/>
</dbReference>
<feature type="region of interest" description="Disordered" evidence="12">
    <location>
        <begin position="1752"/>
        <end position="1835"/>
    </location>
</feature>
<evidence type="ECO:0000256" key="3">
    <source>
        <dbReference type="ARBA" id="ARBA00004613"/>
    </source>
</evidence>
<feature type="domain" description="Fibronectin type-III" evidence="14">
    <location>
        <begin position="1000"/>
        <end position="1094"/>
    </location>
</feature>
<dbReference type="CDD" id="cd00063">
    <property type="entry name" value="FN3"/>
    <property type="match status" value="2"/>
</dbReference>
<dbReference type="SMART" id="SM00060">
    <property type="entry name" value="FN3"/>
    <property type="match status" value="5"/>
</dbReference>
<feature type="domain" description="Fibronectin type-III" evidence="14">
    <location>
        <begin position="1100"/>
        <end position="1194"/>
    </location>
</feature>
<evidence type="ECO:0000256" key="13">
    <source>
        <dbReference type="SAM" id="SignalP"/>
    </source>
</evidence>
<comment type="subcellular location">
    <subcellularLocation>
        <location evidence="2">Cell projection</location>
    </subcellularLocation>
    <subcellularLocation>
        <location evidence="3">Secreted</location>
    </subcellularLocation>
</comment>
<dbReference type="EMBL" id="CP074405">
    <property type="protein sequence ID" value="QVI63194.1"/>
    <property type="molecule type" value="Genomic_DNA"/>
</dbReference>
<keyword evidence="6 13" id="KW-0732">Signal</keyword>
<evidence type="ECO:0000256" key="1">
    <source>
        <dbReference type="ARBA" id="ARBA00001913"/>
    </source>
</evidence>
<evidence type="ECO:0000256" key="5">
    <source>
        <dbReference type="ARBA" id="ARBA00022723"/>
    </source>
</evidence>
<dbReference type="Pfam" id="PF13385">
    <property type="entry name" value="Laminin_G_3"/>
    <property type="match status" value="2"/>
</dbReference>
<evidence type="ECO:0000259" key="14">
    <source>
        <dbReference type="PROSITE" id="PS50853"/>
    </source>
</evidence>
<keyword evidence="10" id="KW-0378">Hydrolase</keyword>
<evidence type="ECO:0000256" key="4">
    <source>
        <dbReference type="ARBA" id="ARBA00022525"/>
    </source>
</evidence>
<dbReference type="InterPro" id="IPR003961">
    <property type="entry name" value="FN3_dom"/>
</dbReference>
<feature type="compositionally biased region" description="Pro residues" evidence="12">
    <location>
        <begin position="1809"/>
        <end position="1824"/>
    </location>
</feature>
<dbReference type="Proteomes" id="UP000677804">
    <property type="component" value="Chromosome"/>
</dbReference>
<dbReference type="Gene3D" id="2.60.40.10">
    <property type="entry name" value="Immunoglobulins"/>
    <property type="match status" value="5"/>
</dbReference>
<evidence type="ECO:0000256" key="2">
    <source>
        <dbReference type="ARBA" id="ARBA00004316"/>
    </source>
</evidence>
<feature type="signal peptide" evidence="13">
    <location>
        <begin position="1"/>
        <end position="30"/>
    </location>
</feature>
<keyword evidence="16" id="KW-1185">Reference proteome</keyword>
<evidence type="ECO:0000256" key="7">
    <source>
        <dbReference type="ARBA" id="ARBA00022837"/>
    </source>
</evidence>
<keyword evidence="5" id="KW-0479">Metal-binding</keyword>
<feature type="compositionally biased region" description="Low complexity" evidence="12">
    <location>
        <begin position="1797"/>
        <end position="1807"/>
    </location>
</feature>
<reference evidence="15 16" key="1">
    <citation type="submission" date="2021-05" db="EMBL/GenBank/DDBJ databases">
        <title>Novel species in genus Cellulomonas.</title>
        <authorList>
            <person name="Zhang G."/>
        </authorList>
    </citation>
    <scope>NUCLEOTIDE SEQUENCE [LARGE SCALE GENOMIC DNA]</scope>
    <source>
        <strain evidence="16">zg-ZUI222</strain>
    </source>
</reference>
<keyword evidence="7" id="KW-0106">Calcium</keyword>
<sequence>MKRIVARGASVAAAAALVAATLVSGPAAQALSDGLGFTADDLPTWQTNGTVWAVAAVGDTVFAGGTFSRLDPPVGGSGSPITVSALASFDATTGAPRSCRPSVTLSGGTATIRALTLAPDGRTLYIGGNFSNVGGTNVARLAALDVPTCTVRAAFRPTGISSVVRAVSVTQDAVYLGGDFTSVAGQPRGSFAAVSPTNGALLPWVADAELRGFAVAAGKDGSTVAVGGDFFTVNGQDSHGFAVVDATTGENVRNFPRGFIPDTSVIHAITADDTGYYAGAEGTGGGVFDGSFAVDYGSFAQRWRDRCLGATQAILVDRSIVYEAHHHHDCAPNNRGEFTDGVRVYLTANRADASNEMLAWRPRLNDGIGEGIGPRALTVAETGARRYLWVGGEFTRVNGNTQQSLTRFADGPDTGAPTTPVVRAESLRTGEIRLAWRASYDDDDGALTYRVFRGSSSEPIATVTGDSRWWVRPQVSFVDTTATPGVQYTYRVTASDGTSTSPQSGGVNARAATTTQAYASAVIDDGAELYWRGELASSRYGVDSASGASQVNYMEGVTHRGGEDAAIGSAGWSATFDGATGYAYDERTVPGPSVYSVETWIRTTTTQGGKIIGFGNGKPNTGTGATRLSGSYDRHVYMTNDGRLVFGTYTGSAVAVTSAQSFNDGEWHHVVATQGPGGMALYVDGKRVARNANSVAQAYEGSWRIGGDQLNGWPSRPTSNFFAGQIDETAVYPTALTGAQVEAHYRATGREPAVPPAPADEYGAAVYGLDPDLYWRLDEPPATGTVADSGRYGVTGTVTGRVALGTPGVVEPGTAATFTPVGTGAADGGTIASDVSFTDPRGYSLELWFQSSSAVGGKLIGFGNERSALSGNYDRHVYQRDDGRLVFGVWTGTENTVVSPAAYTDGAWHHVVATHSPLTGMSLYVDGQLVGTNAATGAQSYTGYWRVGGDTSWSGTSSPWFTGSIDEVAVYGSVLTGQDVALHHALGAQLPLPDTTPPSTPADLTATAAGDDAVALAWEAATDDVAVTGYTVRRSGSPDFPAVSTTQLEDVTGTSVTDVGLAAGTYYYQVLAHDAAGNVSAPGAAVEITVAGPDTTAPGAPAGLTAAVTGEDTVGLAWQAAQDDRAVTRYVLQRSTSPDFPAAGTTQVAEVTGTSHTDTGLDVGTYHYRVVAYDAAGNASEPSTAAEVTLLGPDVSAPGAPGGVSGSVDGAGAVSVSWSASSDDRGVAGYRVFRGASADFVAAEGVLVGEVTGLSVVDAGAVPGEHFYKVVAFDAAGNVSAASSAASVTVPEPVGEPVTVVVPASGDAMVLASAASTNYGSNTQLAVRSEGSAQESFLSFDLPAAPAGAGLTSVVLGVRSSTDPAAASEGAVTASVVGGSWTESGVTWVNRPTGAGVVLGSLPQVPVRNTAYELVGDPAVLASSLGGRVTLRLAGGGSDNARFWSREATNATYAPALTLTFTPGTVGPQPDVSAPGAPGGVSGSVDGAGAVSVSWSASSDDRGVAGYRVFRGASADFVAAEGVLVGEVTGLSVVDAGAVPGEHFYKVVAFDAAGNVSAASSAASVTVPEPVGEPVTVVVPASGDAMVLASAASTNYGSNTQLAVRSEGSAQESFLSFDLPAAPAGAGLTSVVLGVRSSTDPAAASEGAVTASVVGGSWTESGVTWVNRPTGAGVVLGSLPQVPVRNTAYELVGDPAVLASSLGGRVTLRLAGGGSDNARFWSREATNATYAPVLTLTFTPVEAAPAAEVPPAAATVPQADTAAVEEGATTPSGTGGAVPGEHAAPAVPVPAPPRPEQGPVAVPTEPVTEPEPTPGTTTEPPPAADPEAEPGVTEP</sequence>
<dbReference type="InterPro" id="IPR055372">
    <property type="entry name" value="CBM96"/>
</dbReference>
<evidence type="ECO:0000256" key="6">
    <source>
        <dbReference type="ARBA" id="ARBA00022729"/>
    </source>
</evidence>
<gene>
    <name evidence="15" type="ORF">KG103_04620</name>
</gene>
<dbReference type="PROSITE" id="PS50853">
    <property type="entry name" value="FN3"/>
    <property type="match status" value="3"/>
</dbReference>
<dbReference type="SUPFAM" id="SSF49265">
    <property type="entry name" value="Fibronectin type III"/>
    <property type="match status" value="3"/>
</dbReference>
<dbReference type="InterPro" id="IPR006558">
    <property type="entry name" value="LamG-like"/>
</dbReference>
<dbReference type="PANTHER" id="PTHR19277">
    <property type="entry name" value="PENTRAXIN"/>
    <property type="match status" value="1"/>
</dbReference>
<dbReference type="InterPro" id="IPR051360">
    <property type="entry name" value="Neuronal_Pentraxin_Related"/>
</dbReference>
<dbReference type="Pfam" id="PF24517">
    <property type="entry name" value="CBM96"/>
    <property type="match status" value="2"/>
</dbReference>
<feature type="domain" description="Fibronectin type-III" evidence="14">
    <location>
        <begin position="416"/>
        <end position="517"/>
    </location>
</feature>
<feature type="compositionally biased region" description="Low complexity" evidence="12">
    <location>
        <begin position="1752"/>
        <end position="1764"/>
    </location>
</feature>
<dbReference type="RefSeq" id="WP_213319986.1">
    <property type="nucleotide sequence ID" value="NZ_CP074405.1"/>
</dbReference>
<evidence type="ECO:0000256" key="8">
    <source>
        <dbReference type="ARBA" id="ARBA00023157"/>
    </source>
</evidence>
<evidence type="ECO:0000256" key="10">
    <source>
        <dbReference type="ARBA" id="ARBA00023295"/>
    </source>
</evidence>
<name>A0ABX8D6X9_9CELL</name>
<dbReference type="Gene3D" id="2.60.120.200">
    <property type="match status" value="2"/>
</dbReference>
<keyword evidence="11" id="KW-0624">Polysaccharide degradation</keyword>
<proteinExistence type="predicted"/>
<dbReference type="InterPro" id="IPR036116">
    <property type="entry name" value="FN3_sf"/>
</dbReference>
<keyword evidence="9" id="KW-0966">Cell projection</keyword>
<evidence type="ECO:0000256" key="11">
    <source>
        <dbReference type="ARBA" id="ARBA00023326"/>
    </source>
</evidence>
<feature type="chain" id="PRO_5047192003" evidence="13">
    <location>
        <begin position="31"/>
        <end position="1835"/>
    </location>
</feature>
<evidence type="ECO:0000256" key="12">
    <source>
        <dbReference type="SAM" id="MobiDB-lite"/>
    </source>
</evidence>
<evidence type="ECO:0000256" key="9">
    <source>
        <dbReference type="ARBA" id="ARBA00023273"/>
    </source>
</evidence>
<dbReference type="NCBIfam" id="NF033679">
    <property type="entry name" value="DNRLRE_dom"/>
    <property type="match status" value="2"/>
</dbReference>
<feature type="compositionally biased region" description="Pro residues" evidence="12">
    <location>
        <begin position="1787"/>
        <end position="1796"/>
    </location>
</feature>